<organism evidence="1 2">
    <name type="scientific">Prunus armeniaca</name>
    <name type="common">Apricot</name>
    <name type="synonym">Armeniaca vulgaris</name>
    <dbReference type="NCBI Taxonomy" id="36596"/>
    <lineage>
        <taxon>Eukaryota</taxon>
        <taxon>Viridiplantae</taxon>
        <taxon>Streptophyta</taxon>
        <taxon>Embryophyta</taxon>
        <taxon>Tracheophyta</taxon>
        <taxon>Spermatophyta</taxon>
        <taxon>Magnoliopsida</taxon>
        <taxon>eudicotyledons</taxon>
        <taxon>Gunneridae</taxon>
        <taxon>Pentapetalae</taxon>
        <taxon>rosids</taxon>
        <taxon>fabids</taxon>
        <taxon>Rosales</taxon>
        <taxon>Rosaceae</taxon>
        <taxon>Amygdaloideae</taxon>
        <taxon>Amygdaleae</taxon>
        <taxon>Prunus</taxon>
    </lineage>
</organism>
<accession>A0A6J5WJ86</accession>
<evidence type="ECO:0000313" key="2">
    <source>
        <dbReference type="Proteomes" id="UP000507245"/>
    </source>
</evidence>
<sequence length="88" mass="9501">MSTNVLSLSYVRSQPQSHIHAFVPPLAIECSIDQLLLPYACPLKTDLWLLPDSHRLVSLGVFTNSCSSGCHRGPHLGAILGNSNSDDS</sequence>
<reference evidence="2" key="1">
    <citation type="journal article" date="2020" name="Genome Biol.">
        <title>Gamete binning: chromosome-level and haplotype-resolved genome assembly enabled by high-throughput single-cell sequencing of gamete genomes.</title>
        <authorList>
            <person name="Campoy J.A."/>
            <person name="Sun H."/>
            <person name="Goel M."/>
            <person name="Jiao W.-B."/>
            <person name="Folz-Donahue K."/>
            <person name="Wang N."/>
            <person name="Rubio M."/>
            <person name="Liu C."/>
            <person name="Kukat C."/>
            <person name="Ruiz D."/>
            <person name="Huettel B."/>
            <person name="Schneeberger K."/>
        </authorList>
    </citation>
    <scope>NUCLEOTIDE SEQUENCE [LARGE SCALE GENOMIC DNA]</scope>
    <source>
        <strain evidence="2">cv. Rojo Pasion</strain>
    </source>
</reference>
<dbReference type="Proteomes" id="UP000507245">
    <property type="component" value="Unassembled WGS sequence"/>
</dbReference>
<keyword evidence="2" id="KW-1185">Reference proteome</keyword>
<proteinExistence type="predicted"/>
<evidence type="ECO:0000313" key="1">
    <source>
        <dbReference type="EMBL" id="CAB4299364.1"/>
    </source>
</evidence>
<name>A0A6J5WJ86_PRUAR</name>
<protein>
    <submittedName>
        <fullName evidence="1">Uncharacterized protein</fullName>
    </submittedName>
</protein>
<gene>
    <name evidence="1" type="ORF">ORAREDHAP_LOCUS13430</name>
</gene>
<dbReference type="EMBL" id="CAEKKB010000002">
    <property type="protein sequence ID" value="CAB4299364.1"/>
    <property type="molecule type" value="Genomic_DNA"/>
</dbReference>
<dbReference type="AlphaFoldDB" id="A0A6J5WJ86"/>